<dbReference type="AlphaFoldDB" id="A0AA35VMB7"/>
<gene>
    <name evidence="1" type="ORF">LSALG_LOCUS3337</name>
</gene>
<keyword evidence="2" id="KW-1185">Reference proteome</keyword>
<accession>A0AA35VMB7</accession>
<organism evidence="1 2">
    <name type="scientific">Lactuca saligna</name>
    <name type="common">Willowleaf lettuce</name>
    <dbReference type="NCBI Taxonomy" id="75948"/>
    <lineage>
        <taxon>Eukaryota</taxon>
        <taxon>Viridiplantae</taxon>
        <taxon>Streptophyta</taxon>
        <taxon>Embryophyta</taxon>
        <taxon>Tracheophyta</taxon>
        <taxon>Spermatophyta</taxon>
        <taxon>Magnoliopsida</taxon>
        <taxon>eudicotyledons</taxon>
        <taxon>Gunneridae</taxon>
        <taxon>Pentapetalae</taxon>
        <taxon>asterids</taxon>
        <taxon>campanulids</taxon>
        <taxon>Asterales</taxon>
        <taxon>Asteraceae</taxon>
        <taxon>Cichorioideae</taxon>
        <taxon>Cichorieae</taxon>
        <taxon>Lactucinae</taxon>
        <taxon>Lactuca</taxon>
    </lineage>
</organism>
<dbReference type="Proteomes" id="UP001177003">
    <property type="component" value="Chromosome 0"/>
</dbReference>
<protein>
    <submittedName>
        <fullName evidence="1">Uncharacterized protein</fullName>
    </submittedName>
</protein>
<name>A0AA35VMB7_LACSI</name>
<sequence length="114" mass="12981">MREDFLGLISTVMEELVIVVDLRLRILHIELVNGFPWGHRVTLKEFDAFETPCFFGSTDPILSMCWISDVESAFCACFCPTEDKSDLKHALCTMKLRIGGARSLRVSKRKQSIL</sequence>
<reference evidence="1" key="1">
    <citation type="submission" date="2023-04" db="EMBL/GenBank/DDBJ databases">
        <authorList>
            <person name="Vijverberg K."/>
            <person name="Xiong W."/>
            <person name="Schranz E."/>
        </authorList>
    </citation>
    <scope>NUCLEOTIDE SEQUENCE</scope>
</reference>
<evidence type="ECO:0000313" key="1">
    <source>
        <dbReference type="EMBL" id="CAI9262603.1"/>
    </source>
</evidence>
<dbReference type="EMBL" id="OX465086">
    <property type="protein sequence ID" value="CAI9262603.1"/>
    <property type="molecule type" value="Genomic_DNA"/>
</dbReference>
<proteinExistence type="predicted"/>
<evidence type="ECO:0000313" key="2">
    <source>
        <dbReference type="Proteomes" id="UP001177003"/>
    </source>
</evidence>